<evidence type="ECO:0000256" key="1">
    <source>
        <dbReference type="ARBA" id="ARBA00022553"/>
    </source>
</evidence>
<dbReference type="GO" id="GO:0000160">
    <property type="term" value="P:phosphorelay signal transduction system"/>
    <property type="evidence" value="ECO:0007669"/>
    <property type="project" value="InterPro"/>
</dbReference>
<reference evidence="4 5" key="1">
    <citation type="submission" date="2019-02" db="EMBL/GenBank/DDBJ databases">
        <title>Deep-cultivation of Planctomycetes and their phenomic and genomic characterization uncovers novel biology.</title>
        <authorList>
            <person name="Wiegand S."/>
            <person name="Jogler M."/>
            <person name="Boedeker C."/>
            <person name="Pinto D."/>
            <person name="Vollmers J."/>
            <person name="Rivas-Marin E."/>
            <person name="Kohn T."/>
            <person name="Peeters S.H."/>
            <person name="Heuer A."/>
            <person name="Rast P."/>
            <person name="Oberbeckmann S."/>
            <person name="Bunk B."/>
            <person name="Jeske O."/>
            <person name="Meyerdierks A."/>
            <person name="Storesund J.E."/>
            <person name="Kallscheuer N."/>
            <person name="Luecker S."/>
            <person name="Lage O.M."/>
            <person name="Pohl T."/>
            <person name="Merkel B.J."/>
            <person name="Hornburger P."/>
            <person name="Mueller R.-W."/>
            <person name="Bruemmer F."/>
            <person name="Labrenz M."/>
            <person name="Spormann A.M."/>
            <person name="Op Den Camp H."/>
            <person name="Overmann J."/>
            <person name="Amann R."/>
            <person name="Jetten M.S.M."/>
            <person name="Mascher T."/>
            <person name="Medema M.H."/>
            <person name="Devos D.P."/>
            <person name="Kaster A.-K."/>
            <person name="Ovreas L."/>
            <person name="Rohde M."/>
            <person name="Galperin M.Y."/>
            <person name="Jogler C."/>
        </authorList>
    </citation>
    <scope>NUCLEOTIDE SEQUENCE [LARGE SCALE GENOMIC DNA]</scope>
    <source>
        <strain evidence="4 5">Poly51</strain>
    </source>
</reference>
<dbReference type="Pfam" id="PF00072">
    <property type="entry name" value="Response_reg"/>
    <property type="match status" value="1"/>
</dbReference>
<dbReference type="CDD" id="cd00156">
    <property type="entry name" value="REC"/>
    <property type="match status" value="1"/>
</dbReference>
<dbReference type="OrthoDB" id="9788090at2"/>
<dbReference type="AlphaFoldDB" id="A0A5C6ECG3"/>
<dbReference type="EC" id="2.7.-.-" evidence="4"/>
<keyword evidence="1 2" id="KW-0597">Phosphoprotein</keyword>
<protein>
    <submittedName>
        <fullName evidence="4">Sporulation initiation phosphotransferase F</fullName>
        <ecNumber evidence="4">2.7.-.-</ecNumber>
    </submittedName>
</protein>
<comment type="caution">
    <text evidence="4">The sequence shown here is derived from an EMBL/GenBank/DDBJ whole genome shotgun (WGS) entry which is preliminary data.</text>
</comment>
<evidence type="ECO:0000313" key="4">
    <source>
        <dbReference type="EMBL" id="TWU46134.1"/>
    </source>
</evidence>
<dbReference type="PANTHER" id="PTHR44591:SF3">
    <property type="entry name" value="RESPONSE REGULATORY DOMAIN-CONTAINING PROTEIN"/>
    <property type="match status" value="1"/>
</dbReference>
<feature type="domain" description="Response regulatory" evidence="3">
    <location>
        <begin position="5"/>
        <end position="119"/>
    </location>
</feature>
<sequence>MTGKRVLIVDDDHDICVNLKDILDDLGYVADTACDSTSALRLVSAGTYDVALLDYHIPGMNGVDLHQEIVKNLPQIASIMMTAYAHDFGCEHAKDGGIRQVLRKPVDIVELLSLVKKFSN</sequence>
<dbReference type="InterPro" id="IPR011006">
    <property type="entry name" value="CheY-like_superfamily"/>
</dbReference>
<dbReference type="PANTHER" id="PTHR44591">
    <property type="entry name" value="STRESS RESPONSE REGULATOR PROTEIN 1"/>
    <property type="match status" value="1"/>
</dbReference>
<keyword evidence="4" id="KW-0808">Transferase</keyword>
<dbReference type="SUPFAM" id="SSF52172">
    <property type="entry name" value="CheY-like"/>
    <property type="match status" value="1"/>
</dbReference>
<feature type="modified residue" description="4-aspartylphosphate" evidence="2">
    <location>
        <position position="54"/>
    </location>
</feature>
<dbReference type="SMART" id="SM00448">
    <property type="entry name" value="REC"/>
    <property type="match status" value="1"/>
</dbReference>
<dbReference type="InterPro" id="IPR001789">
    <property type="entry name" value="Sig_transdc_resp-reg_receiver"/>
</dbReference>
<dbReference type="Proteomes" id="UP000318288">
    <property type="component" value="Unassembled WGS sequence"/>
</dbReference>
<dbReference type="RefSeq" id="WP_146461827.1">
    <property type="nucleotide sequence ID" value="NZ_SJPW01000008.1"/>
</dbReference>
<evidence type="ECO:0000259" key="3">
    <source>
        <dbReference type="PROSITE" id="PS50110"/>
    </source>
</evidence>
<dbReference type="InterPro" id="IPR050595">
    <property type="entry name" value="Bact_response_regulator"/>
</dbReference>
<dbReference type="Gene3D" id="3.40.50.2300">
    <property type="match status" value="1"/>
</dbReference>
<keyword evidence="5" id="KW-1185">Reference proteome</keyword>
<gene>
    <name evidence="4" type="primary">spo0F</name>
    <name evidence="4" type="ORF">Poly51_55290</name>
</gene>
<accession>A0A5C6ECG3</accession>
<organism evidence="4 5">
    <name type="scientific">Rubripirellula tenax</name>
    <dbReference type="NCBI Taxonomy" id="2528015"/>
    <lineage>
        <taxon>Bacteria</taxon>
        <taxon>Pseudomonadati</taxon>
        <taxon>Planctomycetota</taxon>
        <taxon>Planctomycetia</taxon>
        <taxon>Pirellulales</taxon>
        <taxon>Pirellulaceae</taxon>
        <taxon>Rubripirellula</taxon>
    </lineage>
</organism>
<evidence type="ECO:0000313" key="5">
    <source>
        <dbReference type="Proteomes" id="UP000318288"/>
    </source>
</evidence>
<dbReference type="GO" id="GO:0016740">
    <property type="term" value="F:transferase activity"/>
    <property type="evidence" value="ECO:0007669"/>
    <property type="project" value="UniProtKB-KW"/>
</dbReference>
<dbReference type="PROSITE" id="PS50110">
    <property type="entry name" value="RESPONSE_REGULATORY"/>
    <property type="match status" value="1"/>
</dbReference>
<evidence type="ECO:0000256" key="2">
    <source>
        <dbReference type="PROSITE-ProRule" id="PRU00169"/>
    </source>
</evidence>
<name>A0A5C6ECG3_9BACT</name>
<dbReference type="EMBL" id="SJPW01000008">
    <property type="protein sequence ID" value="TWU46134.1"/>
    <property type="molecule type" value="Genomic_DNA"/>
</dbReference>
<proteinExistence type="predicted"/>